<protein>
    <recommendedName>
        <fullName evidence="5">30S ribosomal protein S15</fullName>
    </recommendedName>
</protein>
<dbReference type="Proteomes" id="UP000530660">
    <property type="component" value="Unassembled WGS sequence"/>
</dbReference>
<accession>A0A7J7II39</accession>
<evidence type="ECO:0000256" key="4">
    <source>
        <dbReference type="RuleBase" id="RU003919"/>
    </source>
</evidence>
<dbReference type="OrthoDB" id="441444at2759"/>
<reference evidence="6 7" key="1">
    <citation type="journal article" date="2020" name="J. Phycol.">
        <title>Comparative genome analysis reveals Cyanidiococcus gen. nov., a new extremophilic red algal genus sister to Cyanidioschyzon (Cyanidioschyzonaceae, Rhodophyta).</title>
        <authorList>
            <person name="Liu S.-L."/>
            <person name="Chiang Y.-R."/>
            <person name="Yoon H.S."/>
            <person name="Fu H.-Y."/>
        </authorList>
    </citation>
    <scope>NUCLEOTIDE SEQUENCE [LARGE SCALE GENOMIC DNA]</scope>
    <source>
        <strain evidence="6 7">THAL066</strain>
    </source>
</reference>
<dbReference type="Gene3D" id="1.10.287.10">
    <property type="entry name" value="S15/NS1, RNA-binding"/>
    <property type="match status" value="1"/>
</dbReference>
<proteinExistence type="inferred from homology"/>
<dbReference type="GO" id="GO:0006412">
    <property type="term" value="P:translation"/>
    <property type="evidence" value="ECO:0007669"/>
    <property type="project" value="InterPro"/>
</dbReference>
<comment type="caution">
    <text evidence="6">The sequence shown here is derived from an EMBL/GenBank/DDBJ whole genome shotgun (WGS) entry which is preliminary data.</text>
</comment>
<dbReference type="AlphaFoldDB" id="A0A7J7II39"/>
<evidence type="ECO:0000313" key="7">
    <source>
        <dbReference type="Proteomes" id="UP000530660"/>
    </source>
</evidence>
<organism evidence="6 7">
    <name type="scientific">Cyanidiococcus yangmingshanensis</name>
    <dbReference type="NCBI Taxonomy" id="2690220"/>
    <lineage>
        <taxon>Eukaryota</taxon>
        <taxon>Rhodophyta</taxon>
        <taxon>Bangiophyceae</taxon>
        <taxon>Cyanidiales</taxon>
        <taxon>Cyanidiaceae</taxon>
        <taxon>Cyanidiococcus</taxon>
    </lineage>
</organism>
<dbReference type="PANTHER" id="PTHR23321">
    <property type="entry name" value="RIBOSOMAL PROTEIN S15, BACTERIAL AND ORGANELLAR"/>
    <property type="match status" value="1"/>
</dbReference>
<dbReference type="EMBL" id="VWRR01000009">
    <property type="protein sequence ID" value="KAF6002755.1"/>
    <property type="molecule type" value="Genomic_DNA"/>
</dbReference>
<evidence type="ECO:0000256" key="1">
    <source>
        <dbReference type="ARBA" id="ARBA00008434"/>
    </source>
</evidence>
<dbReference type="InterPro" id="IPR005290">
    <property type="entry name" value="Ribosomal_uS15_bac-type"/>
</dbReference>
<evidence type="ECO:0000313" key="6">
    <source>
        <dbReference type="EMBL" id="KAF6002755.1"/>
    </source>
</evidence>
<keyword evidence="3 4" id="KW-0687">Ribonucleoprotein</keyword>
<dbReference type="PROSITE" id="PS00362">
    <property type="entry name" value="RIBOSOMAL_S15"/>
    <property type="match status" value="1"/>
</dbReference>
<dbReference type="PANTHER" id="PTHR23321:SF26">
    <property type="entry name" value="SMALL RIBOSOMAL SUBUNIT PROTEIN US15M"/>
    <property type="match status" value="1"/>
</dbReference>
<dbReference type="GO" id="GO:0005840">
    <property type="term" value="C:ribosome"/>
    <property type="evidence" value="ECO:0007669"/>
    <property type="project" value="UniProtKB-KW"/>
</dbReference>
<dbReference type="GO" id="GO:1990904">
    <property type="term" value="C:ribonucleoprotein complex"/>
    <property type="evidence" value="ECO:0007669"/>
    <property type="project" value="UniProtKB-KW"/>
</dbReference>
<dbReference type="SMART" id="SM01387">
    <property type="entry name" value="Ribosomal_S15"/>
    <property type="match status" value="1"/>
</dbReference>
<dbReference type="Pfam" id="PF00312">
    <property type="entry name" value="Ribosomal_S15"/>
    <property type="match status" value="1"/>
</dbReference>
<evidence type="ECO:0000256" key="2">
    <source>
        <dbReference type="ARBA" id="ARBA00022980"/>
    </source>
</evidence>
<dbReference type="HAMAP" id="MF_01343_B">
    <property type="entry name" value="Ribosomal_uS15_B"/>
    <property type="match status" value="1"/>
</dbReference>
<dbReference type="GO" id="GO:0005737">
    <property type="term" value="C:cytoplasm"/>
    <property type="evidence" value="ECO:0007669"/>
    <property type="project" value="UniProtKB-ARBA"/>
</dbReference>
<dbReference type="GO" id="GO:0003735">
    <property type="term" value="F:structural constituent of ribosome"/>
    <property type="evidence" value="ECO:0007669"/>
    <property type="project" value="InterPro"/>
</dbReference>
<dbReference type="NCBIfam" id="TIGR00952">
    <property type="entry name" value="S15_bact"/>
    <property type="match status" value="1"/>
</dbReference>
<keyword evidence="7" id="KW-1185">Reference proteome</keyword>
<name>A0A7J7II39_9RHOD</name>
<dbReference type="InterPro" id="IPR000589">
    <property type="entry name" value="Ribosomal_uS15"/>
</dbReference>
<comment type="similarity">
    <text evidence="1 4">Belongs to the universal ribosomal protein uS15 family.</text>
</comment>
<gene>
    <name evidence="6" type="ORF">F1559_002898</name>
</gene>
<evidence type="ECO:0000256" key="3">
    <source>
        <dbReference type="ARBA" id="ARBA00023274"/>
    </source>
</evidence>
<evidence type="ECO:0000256" key="5">
    <source>
        <dbReference type="RuleBase" id="RU003920"/>
    </source>
</evidence>
<dbReference type="SUPFAM" id="SSF47060">
    <property type="entry name" value="S15/NS1 RNA-binding domain"/>
    <property type="match status" value="1"/>
</dbReference>
<keyword evidence="2 4" id="KW-0689">Ribosomal protein</keyword>
<dbReference type="InterPro" id="IPR009068">
    <property type="entry name" value="uS15_NS1_RNA-bd_sf"/>
</dbReference>
<sequence length="199" mass="22643">MVFVVSLLSARRSSLGGTRSLLVERSVRRPRPGAWATWRLTVSGESFDFFLGNSERTADSMLPTDGSDLPEVSVFAYTSADTGSPEYQIAMLTERVNIITEHLRENPKDYASTRGLSLLNARRRRLLRYLQSVDLERFDRLVSALKLRVRREDTALSRRRDLTDEAHLIAFVCCYHRMVATREDYGYLVSVAGMAFTLN</sequence>